<name>A0ABN0DUE9_AERSS</name>
<evidence type="ECO:0000256" key="1">
    <source>
        <dbReference type="SAM" id="MobiDB-lite"/>
    </source>
</evidence>
<evidence type="ECO:0000313" key="3">
    <source>
        <dbReference type="Proteomes" id="UP000006428"/>
    </source>
</evidence>
<organism evidence="2 3">
    <name type="scientific">Aeromonas salmonicida subsp. salmonicida 01-B526</name>
    <dbReference type="NCBI Taxonomy" id="1076135"/>
    <lineage>
        <taxon>Bacteria</taxon>
        <taxon>Pseudomonadati</taxon>
        <taxon>Pseudomonadota</taxon>
        <taxon>Gammaproteobacteria</taxon>
        <taxon>Aeromonadales</taxon>
        <taxon>Aeromonadaceae</taxon>
        <taxon>Aeromonas</taxon>
    </lineage>
</organism>
<keyword evidence="3" id="KW-1185">Reference proteome</keyword>
<protein>
    <submittedName>
        <fullName evidence="2">Conjugal transfer nickase/helicase TraI</fullName>
    </submittedName>
</protein>
<comment type="caution">
    <text evidence="2">The sequence shown here is derived from an EMBL/GenBank/DDBJ whole genome shotgun (WGS) entry which is preliminary data.</text>
</comment>
<evidence type="ECO:0000313" key="2">
    <source>
        <dbReference type="EMBL" id="EHI50311.1"/>
    </source>
</evidence>
<sequence length="156" mass="17746">VDGIIMAAKHPQSGILVSINGAPPPFNVNRMTGGKLIVSDTDAQHLQKESERELPLPQDMTTKESKRQDELIKTVAREKEHPDIKLPDDKQHAVNRDDKRLHNDINQLNKDAELSERQLRKLAEIGEVAKAKFTHELHDKLDKLEREIIKELTKGE</sequence>
<feature type="region of interest" description="Disordered" evidence="1">
    <location>
        <begin position="47"/>
        <end position="102"/>
    </location>
</feature>
<proteinExistence type="predicted"/>
<reference evidence="2 3" key="1">
    <citation type="journal article" date="2012" name="Front. Microbiol.">
        <title>Draft Genome Sequence of the Virulent Strain 01-B526 of the Fish Pathogen Aeromonas salmonicida.</title>
        <authorList>
            <person name="Charette S.J."/>
            <person name="Brochu F."/>
            <person name="Boyle B."/>
            <person name="Filion G."/>
            <person name="Tanaka K.H."/>
            <person name="Derome N."/>
        </authorList>
    </citation>
    <scope>NUCLEOTIDE SEQUENCE [LARGE SCALE GENOMIC DNA]</scope>
    <source>
        <strain evidence="2 3">01-B526</strain>
    </source>
</reference>
<dbReference type="Proteomes" id="UP000006428">
    <property type="component" value="Unassembled WGS sequence"/>
</dbReference>
<gene>
    <name evidence="2" type="ORF">IYQ_22360</name>
</gene>
<dbReference type="EMBL" id="AGVO01000104">
    <property type="protein sequence ID" value="EHI50311.1"/>
    <property type="molecule type" value="Genomic_DNA"/>
</dbReference>
<dbReference type="RefSeq" id="WP_005321077.1">
    <property type="nucleotide sequence ID" value="NZ_AGVO01000104.1"/>
</dbReference>
<feature type="compositionally biased region" description="Basic and acidic residues" evidence="1">
    <location>
        <begin position="61"/>
        <end position="102"/>
    </location>
</feature>
<accession>A0ABN0DUE9</accession>
<feature type="non-terminal residue" evidence="2">
    <location>
        <position position="1"/>
    </location>
</feature>